<sequence length="269" mass="29410">MTMIKLIVLDIDDTLLNSEGKILISTKIALKKALENGIKVVLCSGRPLPGVRPFLNELGINSDDQYVITYNGSVIESVTGKVINKLGLPNAEYRHIDEYAKQHQLQYNVLDEDGEIYTSNTNVSRITVIQAWENDAGLLIRTPDELGNDFSIVKAIFVGETDELNQIEPAVVKEFGGQYYVVRAADNFLEVMNASASKGAALEILAAELGIDAEEVMVFGDEQNDIPMFKFAGHAIAMGNGSELAKSYATFVTDTNDNDGIAKALDKFI</sequence>
<proteinExistence type="predicted"/>
<dbReference type="PANTHER" id="PTHR10000:SF8">
    <property type="entry name" value="HAD SUPERFAMILY HYDROLASE-LIKE, TYPE 3"/>
    <property type="match status" value="1"/>
</dbReference>
<dbReference type="STRING" id="585506.HMPREF0877_1633"/>
<dbReference type="InterPro" id="IPR006379">
    <property type="entry name" value="HAD-SF_hydro_IIB"/>
</dbReference>
<dbReference type="Proteomes" id="UP000004528">
    <property type="component" value="Unassembled WGS sequence"/>
</dbReference>
<accession>C5RCD7</accession>
<dbReference type="InterPro" id="IPR036412">
    <property type="entry name" value="HAD-like_sf"/>
</dbReference>
<evidence type="ECO:0000313" key="1">
    <source>
        <dbReference type="EMBL" id="EER74093.1"/>
    </source>
</evidence>
<keyword evidence="2" id="KW-1185">Reference proteome</keyword>
<evidence type="ECO:0000313" key="2">
    <source>
        <dbReference type="Proteomes" id="UP000004528"/>
    </source>
</evidence>
<gene>
    <name evidence="1" type="ORF">HMPREF0877_1633</name>
</gene>
<protein>
    <submittedName>
        <fullName evidence="1">Cof-like hydrolase</fullName>
    </submittedName>
</protein>
<comment type="caution">
    <text evidence="1">The sequence shown here is derived from an EMBL/GenBank/DDBJ whole genome shotgun (WGS) entry which is preliminary data.</text>
</comment>
<dbReference type="NCBIfam" id="TIGR00099">
    <property type="entry name" value="Cof-subfamily"/>
    <property type="match status" value="1"/>
</dbReference>
<name>C5RCD7_WEIPA</name>
<dbReference type="Gene3D" id="3.30.1240.10">
    <property type="match status" value="1"/>
</dbReference>
<dbReference type="SFLD" id="SFLDG01144">
    <property type="entry name" value="C2.B.4:_PGP_Like"/>
    <property type="match status" value="1"/>
</dbReference>
<keyword evidence="1" id="KW-0378">Hydrolase</keyword>
<dbReference type="SFLD" id="SFLDS00003">
    <property type="entry name" value="Haloacid_Dehalogenase"/>
    <property type="match status" value="1"/>
</dbReference>
<dbReference type="CDD" id="cd07516">
    <property type="entry name" value="HAD_Pase"/>
    <property type="match status" value="1"/>
</dbReference>
<dbReference type="SFLD" id="SFLDG01140">
    <property type="entry name" value="C2.B:_Phosphomannomutase_and_P"/>
    <property type="match status" value="1"/>
</dbReference>
<organism evidence="1 2">
    <name type="scientific">Weissella paramesenteroides ATCC 33313</name>
    <dbReference type="NCBI Taxonomy" id="585506"/>
    <lineage>
        <taxon>Bacteria</taxon>
        <taxon>Bacillati</taxon>
        <taxon>Bacillota</taxon>
        <taxon>Bacilli</taxon>
        <taxon>Lactobacillales</taxon>
        <taxon>Lactobacillaceae</taxon>
        <taxon>Weissella</taxon>
    </lineage>
</organism>
<dbReference type="InterPro" id="IPR000150">
    <property type="entry name" value="Cof"/>
</dbReference>
<dbReference type="AlphaFoldDB" id="C5RCD7"/>
<dbReference type="EMBL" id="ACKU01000032">
    <property type="protein sequence ID" value="EER74093.1"/>
    <property type="molecule type" value="Genomic_DNA"/>
</dbReference>
<dbReference type="Pfam" id="PF08282">
    <property type="entry name" value="Hydrolase_3"/>
    <property type="match status" value="1"/>
</dbReference>
<dbReference type="InterPro" id="IPR023214">
    <property type="entry name" value="HAD_sf"/>
</dbReference>
<dbReference type="RefSeq" id="WP_002827454.1">
    <property type="nucleotide sequence ID" value="NZ_GG697128.1"/>
</dbReference>
<dbReference type="PANTHER" id="PTHR10000">
    <property type="entry name" value="PHOSPHOSERINE PHOSPHATASE"/>
    <property type="match status" value="1"/>
</dbReference>
<dbReference type="GO" id="GO:0016791">
    <property type="term" value="F:phosphatase activity"/>
    <property type="evidence" value="ECO:0007669"/>
    <property type="project" value="UniProtKB-ARBA"/>
</dbReference>
<dbReference type="SUPFAM" id="SSF56784">
    <property type="entry name" value="HAD-like"/>
    <property type="match status" value="1"/>
</dbReference>
<dbReference type="OrthoDB" id="9790031at2"/>
<dbReference type="eggNOG" id="COG0561">
    <property type="taxonomic scope" value="Bacteria"/>
</dbReference>
<reference evidence="1 2" key="1">
    <citation type="submission" date="2009-04" db="EMBL/GenBank/DDBJ databases">
        <authorList>
            <person name="Qin X."/>
            <person name="Bachman B."/>
            <person name="Battles P."/>
            <person name="Bell A."/>
            <person name="Bess C."/>
            <person name="Bickham C."/>
            <person name="Chaboub L."/>
            <person name="Chen D."/>
            <person name="Coyle M."/>
            <person name="Deiros D.R."/>
            <person name="Dinh H."/>
            <person name="Forbes L."/>
            <person name="Fowler G."/>
            <person name="Francisco L."/>
            <person name="Fu Q."/>
            <person name="Gubbala S."/>
            <person name="Hale W."/>
            <person name="Han Y."/>
            <person name="Hemphill L."/>
            <person name="Highlander S.K."/>
            <person name="Hirani K."/>
            <person name="Hogues M."/>
            <person name="Jackson L."/>
            <person name="Jakkamsetti A."/>
            <person name="Javaid M."/>
            <person name="Jiang H."/>
            <person name="Korchina V."/>
            <person name="Kovar C."/>
            <person name="Lara F."/>
            <person name="Lee S."/>
            <person name="Mata R."/>
            <person name="Mathew T."/>
            <person name="Moen C."/>
            <person name="Morales K."/>
            <person name="Munidasa M."/>
            <person name="Nazareth L."/>
            <person name="Ngo R."/>
            <person name="Nguyen L."/>
            <person name="Okwuonu G."/>
            <person name="Ongeri F."/>
            <person name="Patil S."/>
            <person name="Petrosino J."/>
            <person name="Pham C."/>
            <person name="Pham P."/>
            <person name="Pu L.-L."/>
            <person name="Puazo M."/>
            <person name="Raj R."/>
            <person name="Reid J."/>
            <person name="Rouhana J."/>
            <person name="Saada N."/>
            <person name="Shang Y."/>
            <person name="Simmons D."/>
            <person name="Thornton R."/>
            <person name="Warren J."/>
            <person name="Weissenberger G."/>
            <person name="Zhang J."/>
            <person name="Zhang L."/>
            <person name="Zhou C."/>
            <person name="Zhu D."/>
            <person name="Muzny D."/>
            <person name="Worley K."/>
            <person name="Gibbs R."/>
        </authorList>
    </citation>
    <scope>NUCLEOTIDE SEQUENCE [LARGE SCALE GENOMIC DNA]</scope>
    <source>
        <strain evidence="1 2">ATCC 33313</strain>
    </source>
</reference>
<dbReference type="GO" id="GO:0000287">
    <property type="term" value="F:magnesium ion binding"/>
    <property type="evidence" value="ECO:0007669"/>
    <property type="project" value="TreeGrafter"/>
</dbReference>
<dbReference type="Gene3D" id="3.40.50.1000">
    <property type="entry name" value="HAD superfamily/HAD-like"/>
    <property type="match status" value="1"/>
</dbReference>
<dbReference type="HOGENOM" id="CLU_044146_0_1_9"/>
<dbReference type="GO" id="GO:0005829">
    <property type="term" value="C:cytosol"/>
    <property type="evidence" value="ECO:0007669"/>
    <property type="project" value="TreeGrafter"/>
</dbReference>
<dbReference type="NCBIfam" id="TIGR01484">
    <property type="entry name" value="HAD-SF-IIB"/>
    <property type="match status" value="1"/>
</dbReference>